<evidence type="ECO:0000313" key="1">
    <source>
        <dbReference type="EMBL" id="GLI25448.1"/>
    </source>
</evidence>
<evidence type="ECO:0000313" key="2">
    <source>
        <dbReference type="EMBL" id="MDR6336812.1"/>
    </source>
</evidence>
<dbReference type="EMBL" id="BSDO01000017">
    <property type="protein sequence ID" value="GLI25448.1"/>
    <property type="molecule type" value="Genomic_DNA"/>
</dbReference>
<dbReference type="Proteomes" id="UP001245370">
    <property type="component" value="Unassembled WGS sequence"/>
</dbReference>
<reference evidence="1" key="1">
    <citation type="submission" date="2022-12" db="EMBL/GenBank/DDBJ databases">
        <title>Reference genome sequencing for broad-spectrum identification of bacterial and archaeal isolates by mass spectrometry.</title>
        <authorList>
            <person name="Sekiguchi Y."/>
            <person name="Tourlousse D.M."/>
        </authorList>
    </citation>
    <scope>NUCLEOTIDE SEQUENCE</scope>
    <source>
        <strain evidence="1">301</strain>
    </source>
</reference>
<proteinExistence type="predicted"/>
<dbReference type="EMBL" id="JAVDPY010000017">
    <property type="protein sequence ID" value="MDR6336812.1"/>
    <property type="molecule type" value="Genomic_DNA"/>
</dbReference>
<reference evidence="2 4" key="2">
    <citation type="submission" date="2023-07" db="EMBL/GenBank/DDBJ databases">
        <title>Genomic Encyclopedia of Type Strains, Phase IV (KMG-IV): sequencing the most valuable type-strain genomes for metagenomic binning, comparative biology and taxonomic classification.</title>
        <authorList>
            <person name="Goeker M."/>
        </authorList>
    </citation>
    <scope>NUCLEOTIDE SEQUENCE [LARGE SCALE GENOMIC DNA]</scope>
    <source>
        <strain evidence="2 4">DSM 338</strain>
    </source>
</reference>
<organism evidence="1 3">
    <name type="scientific">Xanthobacter flavus</name>
    <dbReference type="NCBI Taxonomy" id="281"/>
    <lineage>
        <taxon>Bacteria</taxon>
        <taxon>Pseudomonadati</taxon>
        <taxon>Pseudomonadota</taxon>
        <taxon>Alphaproteobacteria</taxon>
        <taxon>Hyphomicrobiales</taxon>
        <taxon>Xanthobacteraceae</taxon>
        <taxon>Xanthobacter</taxon>
    </lineage>
</organism>
<keyword evidence="4" id="KW-1185">Reference proteome</keyword>
<dbReference type="GeneID" id="95765891"/>
<dbReference type="Proteomes" id="UP001144397">
    <property type="component" value="Unassembled WGS sequence"/>
</dbReference>
<protein>
    <submittedName>
        <fullName evidence="1">Uncharacterized protein</fullName>
    </submittedName>
</protein>
<name>A0A9W6CX19_XANFL</name>
<evidence type="ECO:0000313" key="4">
    <source>
        <dbReference type="Proteomes" id="UP001245370"/>
    </source>
</evidence>
<sequence>MLPTTILIDEAPRCVVRPNDTKALNRFLRNAKDFLLAEKPEGKITHRTASEDEMAKWKNALALHQAWGGSDEDFFGVPL</sequence>
<gene>
    <name evidence="2" type="ORF">GGQ86_005316</name>
    <name evidence="1" type="ORF">XFLAVUS301_51220</name>
</gene>
<dbReference type="RefSeq" id="WP_229645065.1">
    <property type="nucleotide sequence ID" value="NZ_BSDO01000017.1"/>
</dbReference>
<dbReference type="AlphaFoldDB" id="A0A9W6CX19"/>
<evidence type="ECO:0000313" key="3">
    <source>
        <dbReference type="Proteomes" id="UP001144397"/>
    </source>
</evidence>
<accession>A0A9W6CX19</accession>
<comment type="caution">
    <text evidence="1">The sequence shown here is derived from an EMBL/GenBank/DDBJ whole genome shotgun (WGS) entry which is preliminary data.</text>
</comment>